<evidence type="ECO:0000259" key="13">
    <source>
        <dbReference type="Pfam" id="PF18075"/>
    </source>
</evidence>
<dbReference type="InterPro" id="IPR004513">
    <property type="entry name" value="FtsX"/>
</dbReference>
<evidence type="ECO:0000259" key="12">
    <source>
        <dbReference type="Pfam" id="PF02687"/>
    </source>
</evidence>
<evidence type="ECO:0000256" key="3">
    <source>
        <dbReference type="ARBA" id="ARBA00021907"/>
    </source>
</evidence>
<feature type="transmembrane region" description="Helical" evidence="11">
    <location>
        <begin position="269"/>
        <end position="292"/>
    </location>
</feature>
<dbReference type="OrthoDB" id="9813411at2"/>
<evidence type="ECO:0000256" key="5">
    <source>
        <dbReference type="ARBA" id="ARBA00022618"/>
    </source>
</evidence>
<evidence type="ECO:0000256" key="10">
    <source>
        <dbReference type="PIRNR" id="PIRNR003097"/>
    </source>
</evidence>
<protein>
    <recommendedName>
        <fullName evidence="3 10">Cell division protein FtsX</fullName>
    </recommendedName>
</protein>
<evidence type="ECO:0000313" key="15">
    <source>
        <dbReference type="Proteomes" id="UP000007564"/>
    </source>
</evidence>
<feature type="transmembrane region" description="Helical" evidence="11">
    <location>
        <begin position="27"/>
        <end position="50"/>
    </location>
</feature>
<evidence type="ECO:0000256" key="11">
    <source>
        <dbReference type="SAM" id="Phobius"/>
    </source>
</evidence>
<proteinExistence type="inferred from homology"/>
<dbReference type="Proteomes" id="UP000007564">
    <property type="component" value="Chromosome"/>
</dbReference>
<keyword evidence="5 10" id="KW-0132">Cell division</keyword>
<evidence type="ECO:0000256" key="1">
    <source>
        <dbReference type="ARBA" id="ARBA00004651"/>
    </source>
</evidence>
<dbReference type="Gene3D" id="3.30.70.3040">
    <property type="match status" value="1"/>
</dbReference>
<reference evidence="14 15" key="1">
    <citation type="journal article" date="2012" name="BMC Genomics">
        <title>Comparative genomics of the classical Bordetella subspecies: the evolution and exchange of virulence-associated diversity amongst closely related pathogens.</title>
        <authorList>
            <person name="Park J."/>
            <person name="Zhang Y."/>
            <person name="Buboltz A.M."/>
            <person name="Zhang X."/>
            <person name="Schuster S.C."/>
            <person name="Ahuja U."/>
            <person name="Liu M."/>
            <person name="Miller J.F."/>
            <person name="Sebaihia M."/>
            <person name="Bentley S.D."/>
            <person name="Parkhill J."/>
            <person name="Harvill E.T."/>
        </authorList>
    </citation>
    <scope>NUCLEOTIDE SEQUENCE [LARGE SCALE GENOMIC DNA]</scope>
    <source>
        <strain evidence="14 15">253</strain>
    </source>
</reference>
<evidence type="ECO:0000256" key="9">
    <source>
        <dbReference type="ARBA" id="ARBA00023306"/>
    </source>
</evidence>
<dbReference type="InterPro" id="IPR040690">
    <property type="entry name" value="FtsX_ECD"/>
</dbReference>
<comment type="function">
    <text evidence="10">Part of the ABC transporter FtsEX involved in cellular division.</text>
</comment>
<comment type="subcellular location">
    <subcellularLocation>
        <location evidence="10">Cell inner membrane</location>
    </subcellularLocation>
    <subcellularLocation>
        <location evidence="1">Cell membrane</location>
        <topology evidence="1">Multi-pass membrane protein</topology>
    </subcellularLocation>
</comment>
<dbReference type="PANTHER" id="PTHR47755">
    <property type="entry name" value="CELL DIVISION PROTEIN FTSX"/>
    <property type="match status" value="1"/>
</dbReference>
<dbReference type="RefSeq" id="WP_003815075.1">
    <property type="nucleotide sequence ID" value="NC_019382.1"/>
</dbReference>
<feature type="transmembrane region" description="Helical" evidence="11">
    <location>
        <begin position="226"/>
        <end position="249"/>
    </location>
</feature>
<dbReference type="GO" id="GO:0051301">
    <property type="term" value="P:cell division"/>
    <property type="evidence" value="ECO:0007669"/>
    <property type="project" value="UniProtKB-KW"/>
</dbReference>
<evidence type="ECO:0000256" key="4">
    <source>
        <dbReference type="ARBA" id="ARBA00022475"/>
    </source>
</evidence>
<dbReference type="PIRSF" id="PIRSF003097">
    <property type="entry name" value="FtsX"/>
    <property type="match status" value="1"/>
</dbReference>
<accession>A0A0C6P8J8</accession>
<feature type="domain" description="ABC3 transporter permease C-terminal" evidence="12">
    <location>
        <begin position="181"/>
        <end position="298"/>
    </location>
</feature>
<gene>
    <name evidence="14" type="ORF">BN112_3972</name>
</gene>
<dbReference type="GO" id="GO:0005886">
    <property type="term" value="C:plasma membrane"/>
    <property type="evidence" value="ECO:0007669"/>
    <property type="project" value="UniProtKB-SubCell"/>
</dbReference>
<dbReference type="PANTHER" id="PTHR47755:SF1">
    <property type="entry name" value="CELL DIVISION PROTEIN FTSX"/>
    <property type="match status" value="1"/>
</dbReference>
<keyword evidence="9 10" id="KW-0131">Cell cycle</keyword>
<keyword evidence="10" id="KW-0997">Cell inner membrane</keyword>
<evidence type="ECO:0000256" key="8">
    <source>
        <dbReference type="ARBA" id="ARBA00023136"/>
    </source>
</evidence>
<dbReference type="AlphaFoldDB" id="A0A0C6P8J8"/>
<evidence type="ECO:0000313" key="14">
    <source>
        <dbReference type="EMBL" id="CCJ55886.1"/>
    </source>
</evidence>
<organism evidence="14 15">
    <name type="scientific">Bordetella bronchiseptica 253</name>
    <dbReference type="NCBI Taxonomy" id="568707"/>
    <lineage>
        <taxon>Bacteria</taxon>
        <taxon>Pseudomonadati</taxon>
        <taxon>Pseudomonadota</taxon>
        <taxon>Betaproteobacteria</taxon>
        <taxon>Burkholderiales</taxon>
        <taxon>Alcaligenaceae</taxon>
        <taxon>Bordetella</taxon>
    </lineage>
</organism>
<feature type="transmembrane region" description="Helical" evidence="11">
    <location>
        <begin position="174"/>
        <end position="198"/>
    </location>
</feature>
<sequence>MKAWLRQHRYALAITLRRLAAQPFSSLANLLVMALALALPLLGSAILVSVQPLARQVSVTPELTVFMQTQAPAAAAGAVAERIGRDYASQIAAVRVVPRDQALAALRDNPAWEQALAVLPGNPLPDAVVVTLADGENLAGRAGALAQDWGKWDGVDQVQLDSAWVQRLEALLRFARIGLAFLAACVAVVVLATVFNTVRMQAMTQREEIAVARLVGATESFVRRPFLYQGALTGAVSALIAIGAAAMALTPLNDALLGLARSYGAEFALHLPGLPVLAVAVIAAGVLGALSARWSVTRSTRF</sequence>
<comment type="similarity">
    <text evidence="2 10">Belongs to the ABC-4 integral membrane protein family. FtsX subfamily.</text>
</comment>
<keyword evidence="8 10" id="KW-0472">Membrane</keyword>
<feature type="domain" description="FtsX extracellular" evidence="13">
    <location>
        <begin position="62"/>
        <end position="158"/>
    </location>
</feature>
<evidence type="ECO:0000256" key="7">
    <source>
        <dbReference type="ARBA" id="ARBA00022989"/>
    </source>
</evidence>
<dbReference type="InterPro" id="IPR003838">
    <property type="entry name" value="ABC3_permease_C"/>
</dbReference>
<dbReference type="HOGENOM" id="CLU_073546_0_0_4"/>
<evidence type="ECO:0000256" key="2">
    <source>
        <dbReference type="ARBA" id="ARBA00007379"/>
    </source>
</evidence>
<keyword evidence="7 11" id="KW-1133">Transmembrane helix</keyword>
<dbReference type="EMBL" id="HE965806">
    <property type="protein sequence ID" value="CCJ55886.1"/>
    <property type="molecule type" value="Genomic_DNA"/>
</dbReference>
<dbReference type="KEGG" id="bbh:BN112_3972"/>
<keyword evidence="6 11" id="KW-0812">Transmembrane</keyword>
<keyword evidence="4 10" id="KW-1003">Cell membrane</keyword>
<dbReference type="GO" id="GO:0032153">
    <property type="term" value="C:cell division site"/>
    <property type="evidence" value="ECO:0007669"/>
    <property type="project" value="TreeGrafter"/>
</dbReference>
<dbReference type="Pfam" id="PF18075">
    <property type="entry name" value="FtsX_ECD"/>
    <property type="match status" value="1"/>
</dbReference>
<evidence type="ECO:0000256" key="6">
    <source>
        <dbReference type="ARBA" id="ARBA00022692"/>
    </source>
</evidence>
<name>A0A0C6P8J8_BORBO</name>
<dbReference type="Pfam" id="PF02687">
    <property type="entry name" value="FtsX"/>
    <property type="match status" value="1"/>
</dbReference>